<dbReference type="Pfam" id="PF01420">
    <property type="entry name" value="Methylase_S"/>
    <property type="match status" value="2"/>
</dbReference>
<sequence length="374" mass="41950">MRELFRYPRIPAVEMERVAIDATNSERFLLRKYDLLFARRSLTAEGAGKCSVVIEVDEPSTWESSIIRARIDPRKGNAQYYYYYFRSPQGRAAIESIVEQVAAAGIRSSDLAKLQVPTPDLRYQAKIVGLLSSLDDKVAVNDHIVRTVRGMGDALVRATIAEAENVSIQDLIDGGDLSIGDGYRTKRAELGEPGLPILRVAEVQDGYISPRHDDFVRAEFRGKIGAKSSSSRDVILTTKGTVGRVAIIPDDFPEHVYSPQVCYFRVVESGRLSASYLFYWFRSESFRQQALPLQRKTDMADYLNLADIKSLRIPVPDPRSAEGLLEKLEALEAGVDRRLREVETLVKLRDALLPKLMSGQVRIRDAEKVVEDAV</sequence>
<evidence type="ECO:0000313" key="6">
    <source>
        <dbReference type="Proteomes" id="UP000475532"/>
    </source>
</evidence>
<dbReference type="Proteomes" id="UP000475532">
    <property type="component" value="Unassembled WGS sequence"/>
</dbReference>
<evidence type="ECO:0000313" key="5">
    <source>
        <dbReference type="EMBL" id="NEA29496.1"/>
    </source>
</evidence>
<organism evidence="5 6">
    <name type="scientific">Actinomadura bangladeshensis</name>
    <dbReference type="NCBI Taxonomy" id="453573"/>
    <lineage>
        <taxon>Bacteria</taxon>
        <taxon>Bacillati</taxon>
        <taxon>Actinomycetota</taxon>
        <taxon>Actinomycetes</taxon>
        <taxon>Streptosporangiales</taxon>
        <taxon>Thermomonosporaceae</taxon>
        <taxon>Actinomadura</taxon>
    </lineage>
</organism>
<keyword evidence="2" id="KW-0680">Restriction system</keyword>
<gene>
    <name evidence="5" type="ORF">G3I70_44400</name>
</gene>
<accession>A0A6L9QWA8</accession>
<name>A0A6L9QWA8_9ACTN</name>
<protein>
    <recommendedName>
        <fullName evidence="4">Type I restriction modification DNA specificity domain-containing protein</fullName>
    </recommendedName>
</protein>
<dbReference type="InterPro" id="IPR044946">
    <property type="entry name" value="Restrct_endonuc_typeI_TRD_sf"/>
</dbReference>
<dbReference type="AlphaFoldDB" id="A0A6L9QWA8"/>
<feature type="domain" description="Type I restriction modification DNA specificity" evidence="4">
    <location>
        <begin position="25"/>
        <end position="142"/>
    </location>
</feature>
<dbReference type="InterPro" id="IPR052021">
    <property type="entry name" value="Type-I_RS_S_subunit"/>
</dbReference>
<feature type="domain" description="Type I restriction modification DNA specificity" evidence="4">
    <location>
        <begin position="192"/>
        <end position="318"/>
    </location>
</feature>
<evidence type="ECO:0000259" key="4">
    <source>
        <dbReference type="Pfam" id="PF01420"/>
    </source>
</evidence>
<evidence type="ECO:0000256" key="3">
    <source>
        <dbReference type="ARBA" id="ARBA00023125"/>
    </source>
</evidence>
<evidence type="ECO:0000256" key="1">
    <source>
        <dbReference type="ARBA" id="ARBA00010923"/>
    </source>
</evidence>
<dbReference type="GO" id="GO:0009307">
    <property type="term" value="P:DNA restriction-modification system"/>
    <property type="evidence" value="ECO:0007669"/>
    <property type="project" value="UniProtKB-KW"/>
</dbReference>
<comment type="similarity">
    <text evidence="1">Belongs to the type-I restriction system S methylase family.</text>
</comment>
<dbReference type="SUPFAM" id="SSF116734">
    <property type="entry name" value="DNA methylase specificity domain"/>
    <property type="match status" value="2"/>
</dbReference>
<reference evidence="5 6" key="1">
    <citation type="submission" date="2020-01" db="EMBL/GenBank/DDBJ databases">
        <title>Insect and environment-associated Actinomycetes.</title>
        <authorList>
            <person name="Currrie C."/>
            <person name="Chevrette M."/>
            <person name="Carlson C."/>
            <person name="Stubbendieck R."/>
            <person name="Wendt-Pienkowski E."/>
        </authorList>
    </citation>
    <scope>NUCLEOTIDE SEQUENCE [LARGE SCALE GENOMIC DNA]</scope>
    <source>
        <strain evidence="5 6">SID10258</strain>
    </source>
</reference>
<dbReference type="EMBL" id="JAAGLI010001190">
    <property type="protein sequence ID" value="NEA29496.1"/>
    <property type="molecule type" value="Genomic_DNA"/>
</dbReference>
<dbReference type="InterPro" id="IPR000055">
    <property type="entry name" value="Restrct_endonuc_typeI_TRD"/>
</dbReference>
<comment type="caution">
    <text evidence="5">The sequence shown here is derived from an EMBL/GenBank/DDBJ whole genome shotgun (WGS) entry which is preliminary data.</text>
</comment>
<evidence type="ECO:0000256" key="2">
    <source>
        <dbReference type="ARBA" id="ARBA00022747"/>
    </source>
</evidence>
<dbReference type="Gene3D" id="3.90.220.20">
    <property type="entry name" value="DNA methylase specificity domains"/>
    <property type="match status" value="2"/>
</dbReference>
<keyword evidence="3" id="KW-0238">DNA-binding</keyword>
<dbReference type="PANTHER" id="PTHR30408">
    <property type="entry name" value="TYPE-1 RESTRICTION ENZYME ECOKI SPECIFICITY PROTEIN"/>
    <property type="match status" value="1"/>
</dbReference>
<dbReference type="PANTHER" id="PTHR30408:SF12">
    <property type="entry name" value="TYPE I RESTRICTION ENZYME MJAVIII SPECIFICITY SUBUNIT"/>
    <property type="match status" value="1"/>
</dbReference>
<dbReference type="GO" id="GO:0003677">
    <property type="term" value="F:DNA binding"/>
    <property type="evidence" value="ECO:0007669"/>
    <property type="project" value="UniProtKB-KW"/>
</dbReference>
<dbReference type="RefSeq" id="WP_163064197.1">
    <property type="nucleotide sequence ID" value="NZ_JAAGLI010001190.1"/>
</dbReference>
<proteinExistence type="inferred from homology"/>